<feature type="signal peptide" evidence="3">
    <location>
        <begin position="1"/>
        <end position="22"/>
    </location>
</feature>
<comment type="caution">
    <text evidence="4">The sequence shown here is derived from an EMBL/GenBank/DDBJ whole genome shotgun (WGS) entry which is preliminary data.</text>
</comment>
<dbReference type="PANTHER" id="PTHR46662:SF104">
    <property type="entry name" value="GPI-ANCHORED ADHESIN-LIKE PROTEIN PGA55-RELATED"/>
    <property type="match status" value="1"/>
</dbReference>
<evidence type="ECO:0008006" key="6">
    <source>
        <dbReference type="Google" id="ProtNLM"/>
    </source>
</evidence>
<feature type="chain" id="PRO_5035252711" description="Leucine-rich repeat-containing N-terminal plant-type domain-containing protein" evidence="3">
    <location>
        <begin position="23"/>
        <end position="663"/>
    </location>
</feature>
<dbReference type="Gene3D" id="3.80.10.10">
    <property type="entry name" value="Ribonuclease Inhibitor"/>
    <property type="match status" value="4"/>
</dbReference>
<evidence type="ECO:0000313" key="4">
    <source>
        <dbReference type="EMBL" id="KAG8481315.1"/>
    </source>
</evidence>
<reference evidence="4 5" key="1">
    <citation type="journal article" date="2021" name="bioRxiv">
        <title>The Gossypium anomalum genome as a resource for cotton improvement and evolutionary analysis of hybrid incompatibility.</title>
        <authorList>
            <person name="Grover C.E."/>
            <person name="Yuan D."/>
            <person name="Arick M.A."/>
            <person name="Miller E.R."/>
            <person name="Hu G."/>
            <person name="Peterson D.G."/>
            <person name="Wendel J.F."/>
            <person name="Udall J.A."/>
        </authorList>
    </citation>
    <scope>NUCLEOTIDE SEQUENCE [LARGE SCALE GENOMIC DNA]</scope>
    <source>
        <strain evidence="4">JFW-Udall</strain>
        <tissue evidence="4">Leaf</tissue>
    </source>
</reference>
<keyword evidence="1" id="KW-0433">Leucine-rich repeat</keyword>
<dbReference type="InterPro" id="IPR003591">
    <property type="entry name" value="Leu-rich_rpt_typical-subtyp"/>
</dbReference>
<sequence>MGPTWLRLLLISVLALEGAVWSDGCWDEERVALLQLQQLLTDIEYSREGPDCCEWKWVECNITTRRVTQLSSLWGHLKIKDSNLCNVSMFLPFEELRSLDLYGNNLVGYVENEGFGKLSKLRHLEILDLSNNRLNDSTLSSLSKISTLKSLNLGANDLFPGSNHNNAPLEWLSKLGSLETLDLTATNMKNNFMLHLGGLSSLTTLILQQNDLERTIHLQDLYNLTNLKKLDLSYNRIESIHGNGRQLSLINLEEIDLTSNLFNNSLMEELSGFSNLKTLNMRLNRLNGLVDLKEFCALSNLETLDLSSNQVSRFVTSKGNRCLKKLKILHMDSVPINSLVSLLHPFSSVNTLFLRENSFLDKTIVTQELHVLSNVENLILDYTPLDINFLQSISILTSLKTLSLFGCALVGILPTHQGLCYLNNLEELSLNGNALGGAVAPCLGNLTSLRYLDISNNHFTGNIASTPSSFANHSDLKVLLADQNNMVAEPTAFQIWWPKFQLKIFSMSNCMIEEHENLQLPNFLYFQHDLRDVDLSYCDFGGIRFPHWLLENNTRLEQLYMIDTSIVGPLFLPSHPSFQSEGLFMSKNDFKTDIPPCLGGLRRLQMLDLSHNDLSGEIPEELRMSSSLANLLLSNNSLSGKIIPTVYHLIIFVKGGNKQQYVC</sequence>
<keyword evidence="3" id="KW-0732">Signal</keyword>
<dbReference type="Pfam" id="PF13516">
    <property type="entry name" value="LRR_6"/>
    <property type="match status" value="3"/>
</dbReference>
<dbReference type="InterPro" id="IPR001611">
    <property type="entry name" value="Leu-rich_rpt"/>
</dbReference>
<dbReference type="SMART" id="SM00365">
    <property type="entry name" value="LRR_SD22"/>
    <property type="match status" value="7"/>
</dbReference>
<evidence type="ECO:0000313" key="5">
    <source>
        <dbReference type="Proteomes" id="UP000701853"/>
    </source>
</evidence>
<gene>
    <name evidence="4" type="ORF">CXB51_026170</name>
</gene>
<dbReference type="SMART" id="SM00369">
    <property type="entry name" value="LRR_TYP"/>
    <property type="match status" value="8"/>
</dbReference>
<dbReference type="PANTHER" id="PTHR46662">
    <property type="entry name" value="DI-GLUCOSE BINDING PROTEIN WITH LEUCINE-RICH REPEAT DOMAIN-CONTAINING PROTEIN"/>
    <property type="match status" value="1"/>
</dbReference>
<evidence type="ECO:0000256" key="1">
    <source>
        <dbReference type="ARBA" id="ARBA00022614"/>
    </source>
</evidence>
<organism evidence="4 5">
    <name type="scientific">Gossypium anomalum</name>
    <dbReference type="NCBI Taxonomy" id="47600"/>
    <lineage>
        <taxon>Eukaryota</taxon>
        <taxon>Viridiplantae</taxon>
        <taxon>Streptophyta</taxon>
        <taxon>Embryophyta</taxon>
        <taxon>Tracheophyta</taxon>
        <taxon>Spermatophyta</taxon>
        <taxon>Magnoliopsida</taxon>
        <taxon>eudicotyledons</taxon>
        <taxon>Gunneridae</taxon>
        <taxon>Pentapetalae</taxon>
        <taxon>rosids</taxon>
        <taxon>malvids</taxon>
        <taxon>Malvales</taxon>
        <taxon>Malvaceae</taxon>
        <taxon>Malvoideae</taxon>
        <taxon>Gossypium</taxon>
    </lineage>
</organism>
<keyword evidence="2" id="KW-0677">Repeat</keyword>
<keyword evidence="5" id="KW-1185">Reference proteome</keyword>
<name>A0A8J5YRV4_9ROSI</name>
<dbReference type="EMBL" id="JAHUZN010000010">
    <property type="protein sequence ID" value="KAG8481315.1"/>
    <property type="molecule type" value="Genomic_DNA"/>
</dbReference>
<dbReference type="Pfam" id="PF00560">
    <property type="entry name" value="LRR_1"/>
    <property type="match status" value="3"/>
</dbReference>
<evidence type="ECO:0000256" key="2">
    <source>
        <dbReference type="ARBA" id="ARBA00022737"/>
    </source>
</evidence>
<dbReference type="SUPFAM" id="SSF52058">
    <property type="entry name" value="L domain-like"/>
    <property type="match status" value="1"/>
</dbReference>
<dbReference type="PROSITE" id="PS51450">
    <property type="entry name" value="LRR"/>
    <property type="match status" value="2"/>
</dbReference>
<protein>
    <recommendedName>
        <fullName evidence="6">Leucine-rich repeat-containing N-terminal plant-type domain-containing protein</fullName>
    </recommendedName>
</protein>
<evidence type="ECO:0000256" key="3">
    <source>
        <dbReference type="SAM" id="SignalP"/>
    </source>
</evidence>
<dbReference type="PRINTS" id="PR00019">
    <property type="entry name" value="LEURICHRPT"/>
</dbReference>
<dbReference type="SUPFAM" id="SSF52047">
    <property type="entry name" value="RNI-like"/>
    <property type="match status" value="1"/>
</dbReference>
<accession>A0A8J5YRV4</accession>
<dbReference type="AlphaFoldDB" id="A0A8J5YRV4"/>
<proteinExistence type="predicted"/>
<dbReference type="InterPro" id="IPR032675">
    <property type="entry name" value="LRR_dom_sf"/>
</dbReference>
<dbReference type="Proteomes" id="UP000701853">
    <property type="component" value="Chromosome 10"/>
</dbReference>
<dbReference type="OrthoDB" id="4691307at2759"/>